<protein>
    <submittedName>
        <fullName evidence="1">DNA helicase</fullName>
    </submittedName>
</protein>
<keyword evidence="1" id="KW-0067">ATP-binding</keyword>
<proteinExistence type="predicted"/>
<keyword evidence="1" id="KW-0347">Helicase</keyword>
<sequence>YENLIGFNQFIYKFLRISQSELSNLVLEKQEKNKVKFYLLQSTYALQLSINKLQNDQKSPLDDDILKAFVSLSHQLTTFCEQQKIINLESVLQNYLNGVRAKISDDITDLIKIRYVGIFRARILKQNGLTCAEDILNFG</sequence>
<dbReference type="GO" id="GO:0004386">
    <property type="term" value="F:helicase activity"/>
    <property type="evidence" value="ECO:0007669"/>
    <property type="project" value="UniProtKB-KW"/>
</dbReference>
<dbReference type="SUPFAM" id="SSF158702">
    <property type="entry name" value="Sec63 N-terminal domain-like"/>
    <property type="match status" value="1"/>
</dbReference>
<feature type="non-terminal residue" evidence="1">
    <location>
        <position position="1"/>
    </location>
</feature>
<keyword evidence="1" id="KW-0378">Hydrolase</keyword>
<dbReference type="AlphaFoldDB" id="A0A146K649"/>
<evidence type="ECO:0000313" key="1">
    <source>
        <dbReference type="EMBL" id="JAP91061.1"/>
    </source>
</evidence>
<organism evidence="1">
    <name type="scientific">Trepomonas sp. PC1</name>
    <dbReference type="NCBI Taxonomy" id="1076344"/>
    <lineage>
        <taxon>Eukaryota</taxon>
        <taxon>Metamonada</taxon>
        <taxon>Diplomonadida</taxon>
        <taxon>Hexamitidae</taxon>
        <taxon>Hexamitinae</taxon>
        <taxon>Trepomonas</taxon>
    </lineage>
</organism>
<gene>
    <name evidence="1" type="ORF">TPC1_17434</name>
</gene>
<name>A0A146K649_9EUKA</name>
<keyword evidence="1" id="KW-0547">Nucleotide-binding</keyword>
<reference evidence="1" key="1">
    <citation type="submission" date="2015-07" db="EMBL/GenBank/DDBJ databases">
        <title>Adaptation to a free-living lifestyle via gene acquisitions in the diplomonad Trepomonas sp. PC1.</title>
        <authorList>
            <person name="Xu F."/>
            <person name="Jerlstrom-Hultqvist J."/>
            <person name="Kolisko M."/>
            <person name="Simpson A.G.B."/>
            <person name="Roger A.J."/>
            <person name="Svard S.G."/>
            <person name="Andersson J.O."/>
        </authorList>
    </citation>
    <scope>NUCLEOTIDE SEQUENCE</scope>
    <source>
        <strain evidence="1">PC1</strain>
    </source>
</reference>
<dbReference type="EMBL" id="GDID01005545">
    <property type="protein sequence ID" value="JAP91061.1"/>
    <property type="molecule type" value="Transcribed_RNA"/>
</dbReference>
<feature type="non-terminal residue" evidence="1">
    <location>
        <position position="139"/>
    </location>
</feature>
<accession>A0A146K649</accession>